<dbReference type="EMBL" id="AWWV01011980">
    <property type="protein sequence ID" value="OMO69689.1"/>
    <property type="molecule type" value="Genomic_DNA"/>
</dbReference>
<organism evidence="1 2">
    <name type="scientific">Corchorus capsularis</name>
    <name type="common">Jute</name>
    <dbReference type="NCBI Taxonomy" id="210143"/>
    <lineage>
        <taxon>Eukaryota</taxon>
        <taxon>Viridiplantae</taxon>
        <taxon>Streptophyta</taxon>
        <taxon>Embryophyta</taxon>
        <taxon>Tracheophyta</taxon>
        <taxon>Spermatophyta</taxon>
        <taxon>Magnoliopsida</taxon>
        <taxon>eudicotyledons</taxon>
        <taxon>Gunneridae</taxon>
        <taxon>Pentapetalae</taxon>
        <taxon>rosids</taxon>
        <taxon>malvids</taxon>
        <taxon>Malvales</taxon>
        <taxon>Malvaceae</taxon>
        <taxon>Grewioideae</taxon>
        <taxon>Apeibeae</taxon>
        <taxon>Corchorus</taxon>
    </lineage>
</organism>
<dbReference type="Gramene" id="OMO69689">
    <property type="protein sequence ID" value="OMO69689"/>
    <property type="gene ID" value="CCACVL1_19346"/>
</dbReference>
<evidence type="ECO:0000313" key="2">
    <source>
        <dbReference type="Proteomes" id="UP000188268"/>
    </source>
</evidence>
<gene>
    <name evidence="1" type="ORF">CCACVL1_19346</name>
</gene>
<comment type="caution">
    <text evidence="1">The sequence shown here is derived from an EMBL/GenBank/DDBJ whole genome shotgun (WGS) entry which is preliminary data.</text>
</comment>
<dbReference type="Proteomes" id="UP000188268">
    <property type="component" value="Unassembled WGS sequence"/>
</dbReference>
<dbReference type="AlphaFoldDB" id="A0A1R3HH85"/>
<proteinExistence type="predicted"/>
<sequence>MGSPVSGDRSAGRLVGNAAVQGMTKEKDPLIVLVV</sequence>
<name>A0A1R3HH85_COCAP</name>
<evidence type="ECO:0000313" key="1">
    <source>
        <dbReference type="EMBL" id="OMO69689.1"/>
    </source>
</evidence>
<accession>A0A1R3HH85</accession>
<protein>
    <submittedName>
        <fullName evidence="1">Uncharacterized protein</fullName>
    </submittedName>
</protein>
<reference evidence="1 2" key="1">
    <citation type="submission" date="2013-09" db="EMBL/GenBank/DDBJ databases">
        <title>Corchorus capsularis genome sequencing.</title>
        <authorList>
            <person name="Alam M."/>
            <person name="Haque M.S."/>
            <person name="Islam M.S."/>
            <person name="Emdad E.M."/>
            <person name="Islam M.M."/>
            <person name="Ahmed B."/>
            <person name="Halim A."/>
            <person name="Hossen Q.M.M."/>
            <person name="Hossain M.Z."/>
            <person name="Ahmed R."/>
            <person name="Khan M.M."/>
            <person name="Islam R."/>
            <person name="Rashid M.M."/>
            <person name="Khan S.A."/>
            <person name="Rahman M.S."/>
            <person name="Alam M."/>
        </authorList>
    </citation>
    <scope>NUCLEOTIDE SEQUENCE [LARGE SCALE GENOMIC DNA]</scope>
    <source>
        <strain evidence="2">cv. CVL-1</strain>
        <tissue evidence="1">Whole seedling</tissue>
    </source>
</reference>
<keyword evidence="2" id="KW-1185">Reference proteome</keyword>